<evidence type="ECO:0000313" key="3">
    <source>
        <dbReference type="Proteomes" id="UP000031129"/>
    </source>
</evidence>
<dbReference type="Proteomes" id="UP000031129">
    <property type="component" value="Chromosome"/>
</dbReference>
<organism evidence="2 3">
    <name type="scientific">Mesomycoplasma flocculare ATCC 27399</name>
    <dbReference type="NCBI Taxonomy" id="743971"/>
    <lineage>
        <taxon>Bacteria</taxon>
        <taxon>Bacillati</taxon>
        <taxon>Mycoplasmatota</taxon>
        <taxon>Mycoplasmoidales</taxon>
        <taxon>Metamycoplasmataceae</taxon>
        <taxon>Mesomycoplasma</taxon>
    </lineage>
</organism>
<dbReference type="HOGENOM" id="CLU_001237_0_0_14"/>
<dbReference type="RefSeq" id="WP_002557861.1">
    <property type="nucleotide sequence ID" value="NZ_CP007585.1"/>
</dbReference>
<name>A0A0A8E734_MESFC</name>
<sequence length="2033" mass="235222">MKKTNILFSYLLAGGLLATASAGIIGGIKIYSKNNELGVYNIDIQSDDSFEIKDDKLVYANFRNSQGDRIASFENLENPTTILLDPKIKSEKRRFSAADFADWFADNYNRQTPIFELKIGAMKFVNEYWDALSPSEFVKYARWFTKNVSWGPDAITLEHFALKKGVTSSGNNLLLGQHSTKRKEETKIEFYPDSFFGSFPIYSNAAGKGNASDNLTYKIFQNPISKESLDKYFATIPTQQVLANYDKSKVVAGIPAIDLIENKEIYFYDLVKILKNSFSDNPEISKKLAELKNEENFFVFANKKQNLDLVKKKFQLAALMLLHEKEVQLPKNFQLNFPKDFARTRQIKLIKNLTPSLNVRLKHDENNIPKGEFLLELNQHEIMPTNKTQETPEWQTNQGTSFRFSLNQKISSDRTALLVSEIATKINEEAEKIASKGFFDLYNINHPVGKTIGIYQETPENRVFLPINQEHPAAEAENEFLSEFDSNKWSIYEIITVKKLSNSRLEIGLVNKKQAGNTKKITFDLNLHDKNYSKHLKEFNSFKIAINWKNRIIPKIIQEIEVLKDGKNTTVYQLYGEVFDGLIDKVLNHRKTNGENLVGTYVDSEIDPKTGLKKYITKSGNYIGYSHSSRIPYIALLKASSPFFKTTGINYLKYVGAHEYGHHQTLNYAQDNSDPETSIVIGALSTNTGVGLQSFYNLDVLRSYLQARSSGLDLRKSSPDLQAQTNGIYPNFSFDRDNKFEDESNIYGSKENETIDKLLSKKTRRFLQTINGLKNAADLRKLKLYDLFLLNSIDVESGTINPSIAAESKFFRNDWQRNENKRKSGFIKSSDISGLFTNSLVDGKGNLLEFDRLGKVKVADFKESDDRKTFSDLIVKIFFDNGKPAIDPSSFKDPSSLAELKEKIEQIQSAFSANLVTKFENNGWNSNSKGFTRFQPSSALFETSLSAILSNDAEKQGFYGTIIGNKFENSTVEIKLPEQLFDSQHILTAVKRLIKNPESIQLGEQLVQKQKEKKLLNFTTFFNAIINNQGSGSNKNSTQPAKIFEKLFKPTISPNESNLFSSLKSITNFNDSLIRRISVAIDLLGQIYGIYFDWAIKQLSPKNEENRTTQPQSAAPKKTDEDNKSKTTLKGYWTFILKEIMWNNLDKIFIFKDENNKENIPQYLFATIQRFHRLSPGFINENFLNLTNGPIFASNYLGRLISINGNEYFQNPKYNFYASFNSSNGKHDLILDQTEFDIKKDLADRWTSPFGNLIKFNKVITKNATQKLNPFFGIAQDFKFKNISESELDTSKIYLDAWDKTVFGFDYKNNYFGYQNQQNETEFSNLADFLEFVSIDPFALQIVKNNDQFIRNWDLDYVNTKFNLYKYAYDNLQKDKYTPKTNKNNQLTWNKKAKCNEIIEKLLTNFDISKEKLEENLQKYANFLMEAFEKSTLNLLIKNSKIENKNIDHLFLSSVGFMGFKNFARKTRDNLPATKFGKLTNLDRIKNAETPWLNFGSFQENNSLVFDNETFLNDDLKNSNKSEVYKWILEFLKEKNIKFKDIDLFRLQYLVGTKIFIDYTYQDINNQIQRMNTDLELSWLRSKNLARNETQPDNFFSNYVYNFPESLTRDFVQIHYSPSSENLDNISPLFRNISEANTGNEYFVDSIYTRKWIKNFIPAFDITQAYSQTLYSQFSNYFLTNFVISQNKENLDKLYENLTNALQTAQNKNLYQKVNEISAKEKNEIEKIITTSEKPEKFIDKILQEIENKKKINEISNLYRKQKNELFSEIIIEINQIMKNFKGELGNYSNYYGSNIQPVVGNNTWRNGYINKNVAENNGFFKDRFQRKVLDWELYDDNLEPVIDPNIRITNLKGEKVNNRAEAFWYYSLKSQGVGSRTVSGIWRDSKQDKVAFWGFLRNQDADKVHYLTFEDEITKQKYHVHLIKQGTNNIFYLKRQADLSTKWTLENEGYKSWLSSWSIIGEFKNALLRPGISGLRKFRIYFSDEKKQEIKGLFTLGSSKFIAENGKNYQLAPTYIEKNKNENYLIIRPQFK</sequence>
<dbReference type="KEGG" id="mfq:MYF_02625"/>
<evidence type="ECO:0000313" key="2">
    <source>
        <dbReference type="EMBL" id="AJC50020.1"/>
    </source>
</evidence>
<gene>
    <name evidence="2" type="ORF">MYF_02625</name>
</gene>
<dbReference type="EMBL" id="CP007585">
    <property type="protein sequence ID" value="AJC50020.1"/>
    <property type="molecule type" value="Genomic_DNA"/>
</dbReference>
<protein>
    <recommendedName>
        <fullName evidence="4">PDxFFG protein</fullName>
    </recommendedName>
</protein>
<evidence type="ECO:0008006" key="4">
    <source>
        <dbReference type="Google" id="ProtNLM"/>
    </source>
</evidence>
<keyword evidence="3" id="KW-1185">Reference proteome</keyword>
<feature type="region of interest" description="Disordered" evidence="1">
    <location>
        <begin position="1102"/>
        <end position="1125"/>
    </location>
</feature>
<dbReference type="NCBIfam" id="NF012210">
    <property type="entry name" value="PDxFFG"/>
    <property type="match status" value="1"/>
</dbReference>
<dbReference type="STRING" id="743971.MYF_02625"/>
<proteinExistence type="predicted"/>
<reference evidence="2 3" key="1">
    <citation type="journal article" date="2015" name="Genome Announc.">
        <title>Complete Genome Sequence of Mycoplasma flocculare Strain Ms42T (ATCC 27399T).</title>
        <authorList>
            <person name="Calcutt M.J."/>
            <person name="Foecking M.F."/>
            <person name="Heidari M.B."/>
            <person name="McIntosh M.A."/>
        </authorList>
    </citation>
    <scope>NUCLEOTIDE SEQUENCE [LARGE SCALE GENOMIC DNA]</scope>
    <source>
        <strain evidence="3">ATCC 27399</strain>
    </source>
</reference>
<evidence type="ECO:0000256" key="1">
    <source>
        <dbReference type="SAM" id="MobiDB-lite"/>
    </source>
</evidence>
<accession>A0A0A8E734</accession>
<dbReference type="OrthoDB" id="403891at2"/>